<proteinExistence type="predicted"/>
<accession>A0A1S8YGG1</accession>
<organism evidence="1 2">
    <name type="scientific">Izhakiella australiensis</name>
    <dbReference type="NCBI Taxonomy" id="1926881"/>
    <lineage>
        <taxon>Bacteria</taxon>
        <taxon>Pseudomonadati</taxon>
        <taxon>Pseudomonadota</taxon>
        <taxon>Gammaproteobacteria</taxon>
        <taxon>Enterobacterales</taxon>
        <taxon>Erwiniaceae</taxon>
        <taxon>Izhakiella</taxon>
    </lineage>
</organism>
<evidence type="ECO:0000313" key="1">
    <source>
        <dbReference type="EMBL" id="OON38055.1"/>
    </source>
</evidence>
<reference evidence="1 2" key="1">
    <citation type="submission" date="2016-12" db="EMBL/GenBank/DDBJ databases">
        <title>Izhakiella australiana sp. nov. of genus Izhakiella isolated from Australian desert.</title>
        <authorList>
            <person name="Ji M."/>
        </authorList>
    </citation>
    <scope>NUCLEOTIDE SEQUENCE [LARGE SCALE GENOMIC DNA]</scope>
    <source>
        <strain evidence="1 2">D4N98</strain>
    </source>
</reference>
<comment type="caution">
    <text evidence="1">The sequence shown here is derived from an EMBL/GenBank/DDBJ whole genome shotgun (WGS) entry which is preliminary data.</text>
</comment>
<dbReference type="Proteomes" id="UP000190667">
    <property type="component" value="Unassembled WGS sequence"/>
</dbReference>
<dbReference type="OrthoDB" id="6537719at2"/>
<keyword evidence="2" id="KW-1185">Reference proteome</keyword>
<dbReference type="Gene3D" id="3.30.1150.10">
    <property type="match status" value="1"/>
</dbReference>
<name>A0A1S8YGG1_9GAMM</name>
<dbReference type="EMBL" id="MRUL01000017">
    <property type="protein sequence ID" value="OON38055.1"/>
    <property type="molecule type" value="Genomic_DNA"/>
</dbReference>
<dbReference type="AlphaFoldDB" id="A0A1S8YGG1"/>
<sequence>MRYAARFISLFVLMLLSACQQQEKPQSTNQLPDFAAQCQNQQAKNQRNCQFLREMTWRTRQNFRRSDHDAGLQCEVTIIWDDGHQRYNVLATRGDERVCLKAWQTIGATPDLPPPPPDLKGQLMLNFTPG</sequence>
<gene>
    <name evidence="1" type="ORF">BTJ39_18970</name>
</gene>
<dbReference type="PROSITE" id="PS51257">
    <property type="entry name" value="PROKAR_LIPOPROTEIN"/>
    <property type="match status" value="1"/>
</dbReference>
<dbReference type="STRING" id="1926881.BTJ39_18970"/>
<protein>
    <recommendedName>
        <fullName evidence="3">Colicin transporter</fullName>
    </recommendedName>
</protein>
<evidence type="ECO:0000313" key="2">
    <source>
        <dbReference type="Proteomes" id="UP000190667"/>
    </source>
</evidence>
<evidence type="ECO:0008006" key="3">
    <source>
        <dbReference type="Google" id="ProtNLM"/>
    </source>
</evidence>
<dbReference type="RefSeq" id="WP_078004291.1">
    <property type="nucleotide sequence ID" value="NZ_MRUL01000017.1"/>
</dbReference>